<gene>
    <name evidence="1" type="ORF">NPIL_336291</name>
</gene>
<proteinExistence type="predicted"/>
<organism evidence="1 2">
    <name type="scientific">Nephila pilipes</name>
    <name type="common">Giant wood spider</name>
    <name type="synonym">Nephila maculata</name>
    <dbReference type="NCBI Taxonomy" id="299642"/>
    <lineage>
        <taxon>Eukaryota</taxon>
        <taxon>Metazoa</taxon>
        <taxon>Ecdysozoa</taxon>
        <taxon>Arthropoda</taxon>
        <taxon>Chelicerata</taxon>
        <taxon>Arachnida</taxon>
        <taxon>Araneae</taxon>
        <taxon>Araneomorphae</taxon>
        <taxon>Entelegynae</taxon>
        <taxon>Araneoidea</taxon>
        <taxon>Nephilidae</taxon>
        <taxon>Nephila</taxon>
    </lineage>
</organism>
<dbReference type="EMBL" id="BMAW01107989">
    <property type="protein sequence ID" value="GFT31800.1"/>
    <property type="molecule type" value="Genomic_DNA"/>
</dbReference>
<evidence type="ECO:0000313" key="2">
    <source>
        <dbReference type="Proteomes" id="UP000887013"/>
    </source>
</evidence>
<accession>A0A8X6NUA8</accession>
<protein>
    <submittedName>
        <fullName evidence="1">Uncharacterized protein</fullName>
    </submittedName>
</protein>
<dbReference type="AlphaFoldDB" id="A0A8X6NUA8"/>
<reference evidence="1" key="1">
    <citation type="submission" date="2020-08" db="EMBL/GenBank/DDBJ databases">
        <title>Multicomponent nature underlies the extraordinary mechanical properties of spider dragline silk.</title>
        <authorList>
            <person name="Kono N."/>
            <person name="Nakamura H."/>
            <person name="Mori M."/>
            <person name="Yoshida Y."/>
            <person name="Ohtoshi R."/>
            <person name="Malay A.D."/>
            <person name="Moran D.A.P."/>
            <person name="Tomita M."/>
            <person name="Numata K."/>
            <person name="Arakawa K."/>
        </authorList>
    </citation>
    <scope>NUCLEOTIDE SEQUENCE</scope>
</reference>
<dbReference type="Proteomes" id="UP000887013">
    <property type="component" value="Unassembled WGS sequence"/>
</dbReference>
<keyword evidence="2" id="KW-1185">Reference proteome</keyword>
<comment type="caution">
    <text evidence="1">The sequence shown here is derived from an EMBL/GenBank/DDBJ whole genome shotgun (WGS) entry which is preliminary data.</text>
</comment>
<sequence length="232" mass="26948">MEDLLKSERSECEFQWRDESFLAEGQYSDVKPTNSDIGIKKVEETDFVLKGEAFEFKSRDETQRELLDSTLGSFIQQNDPQESKSSAVEMIIRQYPISEVNLLFRDQSQPGYPSVSPINSIASQSDSECYSAGEYEWRVNINRNANDKIKQEWIVDFPVPRHQKYRPPVRKNRIKYPHRVQFQPFQSGTVELDFHHCLPSSSGQQVKPGKLWTTSPGHSPFPRVTKCRVWRT</sequence>
<name>A0A8X6NUA8_NEPPI</name>
<evidence type="ECO:0000313" key="1">
    <source>
        <dbReference type="EMBL" id="GFT31800.1"/>
    </source>
</evidence>